<name>A0A0B6X4J1_XENBV</name>
<sequence>MVQRSNRAGIIKPTAELYLVDVLDVLITSSHHGISSCTDKLLG</sequence>
<reference evidence="1 2" key="1">
    <citation type="submission" date="2014-02" db="EMBL/GenBank/DDBJ databases">
        <authorList>
            <person name="Genoscope - CEA"/>
        </authorList>
    </citation>
    <scope>NUCLEOTIDE SEQUENCE [LARGE SCALE GENOMIC DNA]</scope>
    <source>
        <strain evidence="1 2">CS03</strain>
    </source>
</reference>
<evidence type="ECO:0000313" key="1">
    <source>
        <dbReference type="EMBL" id="CDM87638.1"/>
    </source>
</evidence>
<dbReference type="KEGG" id="xbv:XBW1_0279"/>
<organism evidence="1 2">
    <name type="scientific">Xenorhabdus bovienii</name>
    <name type="common">Xenorhabdus nematophila subsp. bovienii</name>
    <dbReference type="NCBI Taxonomy" id="40576"/>
    <lineage>
        <taxon>Bacteria</taxon>
        <taxon>Pseudomonadati</taxon>
        <taxon>Pseudomonadota</taxon>
        <taxon>Gammaproteobacteria</taxon>
        <taxon>Enterobacterales</taxon>
        <taxon>Morganellaceae</taxon>
        <taxon>Xenorhabdus</taxon>
    </lineage>
</organism>
<protein>
    <submittedName>
        <fullName evidence="1">Uncharacterized protein</fullName>
    </submittedName>
</protein>
<dbReference type="AlphaFoldDB" id="A0A0B6X4J1"/>
<gene>
    <name evidence="1" type="ORF">XBW1_0279</name>
</gene>
<proteinExistence type="predicted"/>
<dbReference type="Proteomes" id="UP000032930">
    <property type="component" value="Chromosome"/>
</dbReference>
<accession>A0A0B6X4J1</accession>
<evidence type="ECO:0000313" key="2">
    <source>
        <dbReference type="Proteomes" id="UP000032930"/>
    </source>
</evidence>
<dbReference type="EMBL" id="FO818637">
    <property type="protein sequence ID" value="CDM87638.1"/>
    <property type="molecule type" value="Genomic_DNA"/>
</dbReference>